<feature type="repeat" description="ANK" evidence="3">
    <location>
        <begin position="412"/>
        <end position="444"/>
    </location>
</feature>
<feature type="repeat" description="ANK" evidence="3">
    <location>
        <begin position="94"/>
        <end position="126"/>
    </location>
</feature>
<sequence length="497" mass="53901">KPRKQCCSVSMDPIGIAGILIVFAQVSSRIIVSCYEYQKSVKDAPDEVSRMHDEAAGIRNVAERLVDMVAHNGHLAIVKLFIATNVDVNAIGGRYSTAVATAAAQDHVEIMRELLTAGANIKLQGRSDWRSGDCRTDPLSYTQLVLDPIFVGARNGENQLCAAVMLERLHIADYLIAQGIDMHKALHYAARKGNAHGFMRLVELGADIHRKDPDDETPLLQAAVRGGCISIVGQSPAPGSLLISDQVRSSLSTVTSTKMCTPLLYAIKKDMSELVHTLLLGGADPNQRGTLPDRQTPSTPLLLATEKRRAADFHRLIAAGARVNDQDDEGFSPLHMAAVSRWHHEHDTIVDEASKGDTDLLQSLIQKYNSNVNSPKLFNGSRPIHSAGSRGTVDHVRILLDGGADVNARNNNGRTPLHWAAERGSWNVVELLLSRGADAGIRSEEESLQTVLQVAQAARAGPVWALATTNGWDEDRIDRLLMRLEVGVGEAACSEIS</sequence>
<accession>A0A0G4KW42</accession>
<reference evidence="5" key="1">
    <citation type="submission" date="2015-05" db="EMBL/GenBank/DDBJ databases">
        <authorList>
            <person name="Fogelqvist Johan"/>
        </authorList>
    </citation>
    <scope>NUCLEOTIDE SEQUENCE [LARGE SCALE GENOMIC DNA]</scope>
</reference>
<dbReference type="AlphaFoldDB" id="A0A0G4KW42"/>
<feature type="repeat" description="ANK" evidence="3">
    <location>
        <begin position="379"/>
        <end position="411"/>
    </location>
</feature>
<feature type="repeat" description="ANK" evidence="3">
    <location>
        <begin position="181"/>
        <end position="213"/>
    </location>
</feature>
<evidence type="ECO:0000313" key="4">
    <source>
        <dbReference type="EMBL" id="CRK13891.1"/>
    </source>
</evidence>
<dbReference type="SUPFAM" id="SSF48403">
    <property type="entry name" value="Ankyrin repeat"/>
    <property type="match status" value="1"/>
</dbReference>
<dbReference type="PANTHER" id="PTHR24198">
    <property type="entry name" value="ANKYRIN REPEAT AND PROTEIN KINASE DOMAIN-CONTAINING PROTEIN"/>
    <property type="match status" value="1"/>
</dbReference>
<name>A0A0G4KW42_VERLO</name>
<evidence type="ECO:0000313" key="5">
    <source>
        <dbReference type="Proteomes" id="UP000045706"/>
    </source>
</evidence>
<dbReference type="PROSITE" id="PS50088">
    <property type="entry name" value="ANK_REPEAT"/>
    <property type="match status" value="5"/>
</dbReference>
<keyword evidence="1" id="KW-0677">Repeat</keyword>
<dbReference type="EMBL" id="CVQI01004447">
    <property type="protein sequence ID" value="CRK13891.1"/>
    <property type="molecule type" value="Genomic_DNA"/>
</dbReference>
<dbReference type="InterPro" id="IPR036770">
    <property type="entry name" value="Ankyrin_rpt-contain_sf"/>
</dbReference>
<dbReference type="InterPro" id="IPR002110">
    <property type="entry name" value="Ankyrin_rpt"/>
</dbReference>
<proteinExistence type="predicted"/>
<dbReference type="Gene3D" id="1.25.40.20">
    <property type="entry name" value="Ankyrin repeat-containing domain"/>
    <property type="match status" value="3"/>
</dbReference>
<evidence type="ECO:0000256" key="3">
    <source>
        <dbReference type="PROSITE-ProRule" id="PRU00023"/>
    </source>
</evidence>
<protein>
    <submittedName>
        <fullName evidence="4">Uncharacterized protein</fullName>
    </submittedName>
</protein>
<evidence type="ECO:0000256" key="2">
    <source>
        <dbReference type="ARBA" id="ARBA00023043"/>
    </source>
</evidence>
<dbReference type="PROSITE" id="PS50297">
    <property type="entry name" value="ANK_REP_REGION"/>
    <property type="match status" value="3"/>
</dbReference>
<gene>
    <name evidence="4" type="ORF">BN1723_010161</name>
</gene>
<feature type="repeat" description="ANK" evidence="3">
    <location>
        <begin position="258"/>
        <end position="290"/>
    </location>
</feature>
<evidence type="ECO:0000256" key="1">
    <source>
        <dbReference type="ARBA" id="ARBA00022737"/>
    </source>
</evidence>
<dbReference type="Pfam" id="PF12796">
    <property type="entry name" value="Ank_2"/>
    <property type="match status" value="2"/>
</dbReference>
<dbReference type="SMART" id="SM00248">
    <property type="entry name" value="ANK"/>
    <property type="match status" value="8"/>
</dbReference>
<organism evidence="4 5">
    <name type="scientific">Verticillium longisporum</name>
    <name type="common">Verticillium dahliae var. longisporum</name>
    <dbReference type="NCBI Taxonomy" id="100787"/>
    <lineage>
        <taxon>Eukaryota</taxon>
        <taxon>Fungi</taxon>
        <taxon>Dikarya</taxon>
        <taxon>Ascomycota</taxon>
        <taxon>Pezizomycotina</taxon>
        <taxon>Sordariomycetes</taxon>
        <taxon>Hypocreomycetidae</taxon>
        <taxon>Glomerellales</taxon>
        <taxon>Plectosphaerellaceae</taxon>
        <taxon>Verticillium</taxon>
    </lineage>
</organism>
<feature type="non-terminal residue" evidence="4">
    <location>
        <position position="1"/>
    </location>
</feature>
<keyword evidence="2 3" id="KW-0040">ANK repeat</keyword>
<dbReference type="PANTHER" id="PTHR24198:SF165">
    <property type="entry name" value="ANKYRIN REPEAT-CONTAINING PROTEIN-RELATED"/>
    <property type="match status" value="1"/>
</dbReference>
<dbReference type="Proteomes" id="UP000045706">
    <property type="component" value="Unassembled WGS sequence"/>
</dbReference>